<dbReference type="EMBL" id="UZAM01000742">
    <property type="protein sequence ID" value="VDO82544.1"/>
    <property type="molecule type" value="Genomic_DNA"/>
</dbReference>
<protein>
    <submittedName>
        <fullName evidence="1 3">Uncharacterized protein</fullName>
    </submittedName>
</protein>
<evidence type="ECO:0000313" key="2">
    <source>
        <dbReference type="Proteomes" id="UP000270296"/>
    </source>
</evidence>
<proteinExistence type="predicted"/>
<dbReference type="Proteomes" id="UP000270296">
    <property type="component" value="Unassembled WGS sequence"/>
</dbReference>
<dbReference type="WBParaSite" id="SBAD_0000035801-mRNA-1">
    <property type="protein sequence ID" value="SBAD_0000035801-mRNA-1"/>
    <property type="gene ID" value="SBAD_0000035801"/>
</dbReference>
<dbReference type="AlphaFoldDB" id="A0A183I9P6"/>
<evidence type="ECO:0000313" key="1">
    <source>
        <dbReference type="EMBL" id="VDO82544.1"/>
    </source>
</evidence>
<reference evidence="3" key="1">
    <citation type="submission" date="2016-06" db="UniProtKB">
        <authorList>
            <consortium name="WormBaseParasite"/>
        </authorList>
    </citation>
    <scope>IDENTIFICATION</scope>
</reference>
<name>A0A183I9P6_9BILA</name>
<gene>
    <name evidence="1" type="ORF">SBAD_LOCUS340</name>
</gene>
<accession>A0A183I9P6</accession>
<reference evidence="1 2" key="2">
    <citation type="submission" date="2018-11" db="EMBL/GenBank/DDBJ databases">
        <authorList>
            <consortium name="Pathogen Informatics"/>
        </authorList>
    </citation>
    <scope>NUCLEOTIDE SEQUENCE [LARGE SCALE GENOMIC DNA]</scope>
</reference>
<organism evidence="3">
    <name type="scientific">Soboliphyme baturini</name>
    <dbReference type="NCBI Taxonomy" id="241478"/>
    <lineage>
        <taxon>Eukaryota</taxon>
        <taxon>Metazoa</taxon>
        <taxon>Ecdysozoa</taxon>
        <taxon>Nematoda</taxon>
        <taxon>Enoplea</taxon>
        <taxon>Dorylaimia</taxon>
        <taxon>Dioctophymatida</taxon>
        <taxon>Dioctophymatoidea</taxon>
        <taxon>Soboliphymatidae</taxon>
        <taxon>Soboliphyme</taxon>
    </lineage>
</organism>
<sequence length="41" mass="4388">MATSTLQWLIASVSAPCPTCTVPKPAKRRGTLFVSLDLIVD</sequence>
<evidence type="ECO:0000313" key="3">
    <source>
        <dbReference type="WBParaSite" id="SBAD_0000035801-mRNA-1"/>
    </source>
</evidence>
<keyword evidence="2" id="KW-1185">Reference proteome</keyword>